<gene>
    <name evidence="1" type="ORF">FYJ61_04435</name>
</gene>
<comment type="caution">
    <text evidence="1">The sequence shown here is derived from an EMBL/GenBank/DDBJ whole genome shotgun (WGS) entry which is preliminary data.</text>
</comment>
<evidence type="ECO:0008006" key="3">
    <source>
        <dbReference type="Google" id="ProtNLM"/>
    </source>
</evidence>
<dbReference type="Pfam" id="PF13289">
    <property type="entry name" value="SIR2_2"/>
    <property type="match status" value="1"/>
</dbReference>
<dbReference type="RefSeq" id="WP_154486728.1">
    <property type="nucleotide sequence ID" value="NZ_VUMW01000009.1"/>
</dbReference>
<evidence type="ECO:0000313" key="1">
    <source>
        <dbReference type="EMBL" id="MST79730.1"/>
    </source>
</evidence>
<organism evidence="1 2">
    <name type="scientific">Lactobacillus equicursoris</name>
    <dbReference type="NCBI Taxonomy" id="420645"/>
    <lineage>
        <taxon>Bacteria</taxon>
        <taxon>Bacillati</taxon>
        <taxon>Bacillota</taxon>
        <taxon>Bacilli</taxon>
        <taxon>Lactobacillales</taxon>
        <taxon>Lactobacillaceae</taxon>
        <taxon>Lactobacillus</taxon>
    </lineage>
</organism>
<dbReference type="Proteomes" id="UP000452141">
    <property type="component" value="Unassembled WGS sequence"/>
</dbReference>
<dbReference type="AlphaFoldDB" id="A0A844FMC7"/>
<sequence length="406" mass="47120">MYYDTTYLINRLRRKTDEHNSQSKESLTKDNITEYFANNPEEELNAFTELRLKLAECFKLDEISFLTGNGSSIYAGSSDTKKFNLEKYTSEDRYKDIKPELDYISDEDMENALNKINILYEQKKIVEDKDKAEKYGDLITEIKQDLIGNFVNSIDYARLLDHEILFRKLRTFGALDKVNVFTANYDLAFEYALDQLGIEYSNGFTGFITRKFSTRALESYRGLILDKVHGSINWITDPDDNTIKEIQPQFEHNDKGEIKLKSGGNVERVLIYPTSNKLYQTYSTPYSELMRFMLDRFESRSNVIIVVGYKYGDDHINEILEKALANPKNVFFFFDFDESNKQPFVQEIRRLAKQLPNVNLLVGSVLADFVNIVRYMIPATPEKTDGEKIVELLQKVAQNGSNSWNN</sequence>
<evidence type="ECO:0000313" key="2">
    <source>
        <dbReference type="Proteomes" id="UP000452141"/>
    </source>
</evidence>
<name>A0A844FMC7_9LACO</name>
<proteinExistence type="predicted"/>
<dbReference type="EMBL" id="VUMW01000009">
    <property type="protein sequence ID" value="MST79730.1"/>
    <property type="molecule type" value="Genomic_DNA"/>
</dbReference>
<protein>
    <recommendedName>
        <fullName evidence="3">SIR2-like domain-containing protein</fullName>
    </recommendedName>
</protein>
<accession>A0A844FMC7</accession>
<reference evidence="1 2" key="1">
    <citation type="submission" date="2019-08" db="EMBL/GenBank/DDBJ databases">
        <title>In-depth cultivation of the pig gut microbiome towards novel bacterial diversity and tailored functional studies.</title>
        <authorList>
            <person name="Wylensek D."/>
            <person name="Hitch T.C.A."/>
            <person name="Clavel T."/>
        </authorList>
    </citation>
    <scope>NUCLEOTIDE SEQUENCE [LARGE SCALE GENOMIC DNA]</scope>
    <source>
        <strain evidence="1 2">WCA-470BD-2E</strain>
    </source>
</reference>